<evidence type="ECO:0000256" key="7">
    <source>
        <dbReference type="ARBA" id="ARBA00023170"/>
    </source>
</evidence>
<dbReference type="AlphaFoldDB" id="A0A9W9YK80"/>
<dbReference type="GO" id="GO:0005886">
    <property type="term" value="C:plasma membrane"/>
    <property type="evidence" value="ECO:0007669"/>
    <property type="project" value="UniProtKB-SubCell"/>
</dbReference>
<comment type="subcellular location">
    <subcellularLocation>
        <location evidence="1">Cell membrane</location>
        <topology evidence="1">Multi-pass membrane protein</topology>
    </subcellularLocation>
</comment>
<dbReference type="PROSITE" id="PS50262">
    <property type="entry name" value="G_PROTEIN_RECEP_F1_2"/>
    <property type="match status" value="1"/>
</dbReference>
<keyword evidence="2" id="KW-1003">Cell membrane</keyword>
<evidence type="ECO:0000256" key="2">
    <source>
        <dbReference type="ARBA" id="ARBA00022475"/>
    </source>
</evidence>
<evidence type="ECO:0000256" key="4">
    <source>
        <dbReference type="ARBA" id="ARBA00022989"/>
    </source>
</evidence>
<keyword evidence="12" id="KW-1185">Reference proteome</keyword>
<keyword evidence="7" id="KW-0675">Receptor</keyword>
<dbReference type="InterPro" id="IPR000276">
    <property type="entry name" value="GPCR_Rhodpsn"/>
</dbReference>
<gene>
    <name evidence="11" type="ORF">OS493_029078</name>
</gene>
<sequence length="174" mass="19956">MAVGLASYFIWTQPNPLACAVLSAPLRSSVLLLVFDLLVPFVICLLTYAKIFQISRRQARQIALTHRWVVGENNYLSRQRKSAKTLGILVGIFAISYLPFLVFHAVDGAFEEKLPNRFYFGSVVKWLPYANSAINWALYGFLNREYREALNNIFNVLRCRARRRVDSIEVHTIS</sequence>
<dbReference type="Pfam" id="PF00001">
    <property type="entry name" value="7tm_1"/>
    <property type="match status" value="1"/>
</dbReference>
<dbReference type="GO" id="GO:0004930">
    <property type="term" value="F:G protein-coupled receptor activity"/>
    <property type="evidence" value="ECO:0007669"/>
    <property type="project" value="UniProtKB-KW"/>
</dbReference>
<dbReference type="PANTHER" id="PTHR24249">
    <property type="entry name" value="HISTAMINE RECEPTOR-RELATED G-PROTEIN COUPLED RECEPTOR"/>
    <property type="match status" value="1"/>
</dbReference>
<evidence type="ECO:0000313" key="12">
    <source>
        <dbReference type="Proteomes" id="UP001163046"/>
    </source>
</evidence>
<keyword evidence="6 9" id="KW-0472">Membrane</keyword>
<organism evidence="11 12">
    <name type="scientific">Desmophyllum pertusum</name>
    <dbReference type="NCBI Taxonomy" id="174260"/>
    <lineage>
        <taxon>Eukaryota</taxon>
        <taxon>Metazoa</taxon>
        <taxon>Cnidaria</taxon>
        <taxon>Anthozoa</taxon>
        <taxon>Hexacorallia</taxon>
        <taxon>Scleractinia</taxon>
        <taxon>Caryophylliina</taxon>
        <taxon>Caryophylliidae</taxon>
        <taxon>Desmophyllum</taxon>
    </lineage>
</organism>
<dbReference type="InterPro" id="IPR017452">
    <property type="entry name" value="GPCR_Rhodpsn_7TM"/>
</dbReference>
<protein>
    <recommendedName>
        <fullName evidence="10">G-protein coupled receptors family 1 profile domain-containing protein</fullName>
    </recommendedName>
</protein>
<evidence type="ECO:0000256" key="8">
    <source>
        <dbReference type="ARBA" id="ARBA00023224"/>
    </source>
</evidence>
<evidence type="ECO:0000259" key="10">
    <source>
        <dbReference type="PROSITE" id="PS50262"/>
    </source>
</evidence>
<dbReference type="InterPro" id="IPR050569">
    <property type="entry name" value="TAAR"/>
</dbReference>
<proteinExistence type="predicted"/>
<feature type="transmembrane region" description="Helical" evidence="9">
    <location>
        <begin position="30"/>
        <end position="51"/>
    </location>
</feature>
<keyword evidence="5" id="KW-0297">G-protein coupled receptor</keyword>
<feature type="transmembrane region" description="Helical" evidence="9">
    <location>
        <begin position="126"/>
        <end position="142"/>
    </location>
</feature>
<evidence type="ECO:0000256" key="9">
    <source>
        <dbReference type="SAM" id="Phobius"/>
    </source>
</evidence>
<evidence type="ECO:0000256" key="1">
    <source>
        <dbReference type="ARBA" id="ARBA00004651"/>
    </source>
</evidence>
<keyword evidence="4 9" id="KW-1133">Transmembrane helix</keyword>
<evidence type="ECO:0000256" key="5">
    <source>
        <dbReference type="ARBA" id="ARBA00023040"/>
    </source>
</evidence>
<feature type="transmembrane region" description="Helical" evidence="9">
    <location>
        <begin position="86"/>
        <end position="106"/>
    </location>
</feature>
<dbReference type="Proteomes" id="UP001163046">
    <property type="component" value="Unassembled WGS sequence"/>
</dbReference>
<keyword evidence="3 9" id="KW-0812">Transmembrane</keyword>
<dbReference type="PRINTS" id="PR00237">
    <property type="entry name" value="GPCRRHODOPSN"/>
</dbReference>
<evidence type="ECO:0000313" key="11">
    <source>
        <dbReference type="EMBL" id="KAJ7354969.1"/>
    </source>
</evidence>
<name>A0A9W9YK80_9CNID</name>
<comment type="caution">
    <text evidence="11">The sequence shown here is derived from an EMBL/GenBank/DDBJ whole genome shotgun (WGS) entry which is preliminary data.</text>
</comment>
<keyword evidence="8" id="KW-0807">Transducer</keyword>
<dbReference type="SUPFAM" id="SSF81321">
    <property type="entry name" value="Family A G protein-coupled receptor-like"/>
    <property type="match status" value="1"/>
</dbReference>
<feature type="domain" description="G-protein coupled receptors family 1 profile" evidence="10">
    <location>
        <begin position="1"/>
        <end position="139"/>
    </location>
</feature>
<dbReference type="PANTHER" id="PTHR24249:SF372">
    <property type="entry name" value="G-PROTEIN COUPLED RECEPTORS FAMILY 1 PROFILE DOMAIN-CONTAINING PROTEIN"/>
    <property type="match status" value="1"/>
</dbReference>
<evidence type="ECO:0000256" key="3">
    <source>
        <dbReference type="ARBA" id="ARBA00022692"/>
    </source>
</evidence>
<dbReference type="Gene3D" id="1.20.1070.10">
    <property type="entry name" value="Rhodopsin 7-helix transmembrane proteins"/>
    <property type="match status" value="1"/>
</dbReference>
<reference evidence="11" key="1">
    <citation type="submission" date="2023-01" db="EMBL/GenBank/DDBJ databases">
        <title>Genome assembly of the deep-sea coral Lophelia pertusa.</title>
        <authorList>
            <person name="Herrera S."/>
            <person name="Cordes E."/>
        </authorList>
    </citation>
    <scope>NUCLEOTIDE SEQUENCE</scope>
    <source>
        <strain evidence="11">USNM1676648</strain>
        <tissue evidence="11">Polyp</tissue>
    </source>
</reference>
<evidence type="ECO:0000256" key="6">
    <source>
        <dbReference type="ARBA" id="ARBA00023136"/>
    </source>
</evidence>
<accession>A0A9W9YK80</accession>
<dbReference type="EMBL" id="MU827330">
    <property type="protein sequence ID" value="KAJ7354969.1"/>
    <property type="molecule type" value="Genomic_DNA"/>
</dbReference>
<dbReference type="OrthoDB" id="5959645at2759"/>